<dbReference type="GO" id="GO:0003677">
    <property type="term" value="F:DNA binding"/>
    <property type="evidence" value="ECO:0007669"/>
    <property type="project" value="UniProtKB-KW"/>
</dbReference>
<evidence type="ECO:0000256" key="8">
    <source>
        <dbReference type="SAM" id="MobiDB-lite"/>
    </source>
</evidence>
<keyword evidence="4" id="KW-0805">Transcription regulation</keyword>
<dbReference type="STRING" id="357750.A0A2S6BQH9"/>
<sequence>MASETQPAQVASTASPPEKNGSSGGSAPKQPLKRACDCCRKRKVRCDGQDPCTPCKKASIRCAYLAIPKKKGPKGLRSARVLHALRRIDDDASSNTHSSASPPSPRPAFGSNWGWGTNGSVPPGATPYQGQHGRDAIYAQPTSVAPDQPTYYQPMPTSMPHPHLHAVKAEPQTQRPLPPTPPQRSWTGNTQQTASAVGSDGHSRVYSPSASEHHSHRAIPPETFLPFVQLFFEHMFAIMPILDRSVFLDSGVYSNHNMSSEMYAFLCALCATAVIQLDTSIPQPPSIHPVKRNDAIFAEECLRERKNFDYPEQATTLNVMTSFFLFCFYGNHEKHNQAWYFLQESITFSETMCMDDEEEYDKLDPIDAQWRRRLYWLLFITERAYAVQRRKRTRLSASVSLPAVFESEDPQLLNGFVNLANLFSAVDDSFVSAWRGTRRASLCDEAWLVRTQKQLDESVNANLVGALSETQQLDISITREWLHVLAWQMGVSNGLIWGQGEAGMRLDYPVELARKVVEITSGASALALDSHGIGMEQKISDIAGCLADVLRCTAGDTSATFLEGKHYLHVLLNRLSSMRGKESRYLKPLMAKVEGLAGFEMQSVTLPPPDEQRQIFAPGNNSNAQLPSIFSTDVDSRTSPQWSMRQSVSMLRTLSMCGNLGMPNIAVMEDGGWDQQRRPSVRPLAEDELGMLQPWLQVGPISLILPPTSQKHHDLKNSAIMCSEQGVLVELRSVADDAIMEEHTNHHFQFPGGVTTSRLISGASGKPFKVCLEFHPEFRQYTANALKVEIVCNSAGEDSTTTSQCYAIPLSKKHGGCHVTLDKWIRWNRSKPLSELDCTETAYTLPVPMNKEETSCAGDEWTHDYGVANQGSIVINTIRGKLSLDRVGTDYGVRNPLVPAIPPENIFETQPFAIDETWFQLLDSENCPVLFAEYKNVEVIEGKPGMVGTDPMAPGAGDGSDGSLPHDLDTSVALTDNEDPLAEYHRAQGPPVLREVDTAQEYRPRRSKRNLNYALSDCSDSSSPERTRTYRTLGCRKHTRVVHSRSPPAEHALGSSRRRGRREASATPKVDHNKTTAIGLQDRGTRIKAERGDSDDDCRFIEARAVTQNGPVTPRPTPSVISHGIHAHGMQGTTAAQTQISSASSKQRKRAKLQLELETSFIKQKAALARIDAEAEFALQQKAIHNQLAELDGE</sequence>
<evidence type="ECO:0000256" key="5">
    <source>
        <dbReference type="ARBA" id="ARBA00023125"/>
    </source>
</evidence>
<evidence type="ECO:0000256" key="1">
    <source>
        <dbReference type="ARBA" id="ARBA00004123"/>
    </source>
</evidence>
<dbReference type="EMBL" id="PNEN01001799">
    <property type="protein sequence ID" value="PPJ49724.1"/>
    <property type="molecule type" value="Genomic_DNA"/>
</dbReference>
<comment type="subcellular location">
    <subcellularLocation>
        <location evidence="1">Nucleus</location>
    </subcellularLocation>
</comment>
<dbReference type="CDD" id="cd00067">
    <property type="entry name" value="GAL4"/>
    <property type="match status" value="1"/>
</dbReference>
<evidence type="ECO:0000256" key="3">
    <source>
        <dbReference type="ARBA" id="ARBA00022833"/>
    </source>
</evidence>
<feature type="region of interest" description="Disordered" evidence="8">
    <location>
        <begin position="1"/>
        <end position="33"/>
    </location>
</feature>
<feature type="region of interest" description="Disordered" evidence="8">
    <location>
        <begin position="1039"/>
        <end position="1071"/>
    </location>
</feature>
<keyword evidence="5" id="KW-0238">DNA-binding</keyword>
<dbReference type="Pfam" id="PF00172">
    <property type="entry name" value="Zn_clus"/>
    <property type="match status" value="1"/>
</dbReference>
<evidence type="ECO:0000256" key="4">
    <source>
        <dbReference type="ARBA" id="ARBA00023015"/>
    </source>
</evidence>
<feature type="region of interest" description="Disordered" evidence="8">
    <location>
        <begin position="144"/>
        <end position="163"/>
    </location>
</feature>
<dbReference type="Gene3D" id="4.10.240.10">
    <property type="entry name" value="Zn(2)-C6 fungal-type DNA-binding domain"/>
    <property type="match status" value="1"/>
</dbReference>
<organism evidence="10 11">
    <name type="scientific">Cercospora berteroae</name>
    <dbReference type="NCBI Taxonomy" id="357750"/>
    <lineage>
        <taxon>Eukaryota</taxon>
        <taxon>Fungi</taxon>
        <taxon>Dikarya</taxon>
        <taxon>Ascomycota</taxon>
        <taxon>Pezizomycotina</taxon>
        <taxon>Dothideomycetes</taxon>
        <taxon>Dothideomycetidae</taxon>
        <taxon>Mycosphaerellales</taxon>
        <taxon>Mycosphaerellaceae</taxon>
        <taxon>Cercospora</taxon>
    </lineage>
</organism>
<dbReference type="PANTHER" id="PTHR31668:SF18">
    <property type="entry name" value="MALTOSE FERMENTATION REGULATORY PROTEIN MAL13-RELATED"/>
    <property type="match status" value="1"/>
</dbReference>
<dbReference type="OrthoDB" id="4132249at2759"/>
<evidence type="ECO:0000259" key="9">
    <source>
        <dbReference type="PROSITE" id="PS50048"/>
    </source>
</evidence>
<dbReference type="SUPFAM" id="SSF57701">
    <property type="entry name" value="Zn2/Cys6 DNA-binding domain"/>
    <property type="match status" value="1"/>
</dbReference>
<dbReference type="SMART" id="SM00066">
    <property type="entry name" value="GAL4"/>
    <property type="match status" value="1"/>
</dbReference>
<dbReference type="AlphaFoldDB" id="A0A2S6BQH9"/>
<evidence type="ECO:0000313" key="11">
    <source>
        <dbReference type="Proteomes" id="UP000237631"/>
    </source>
</evidence>
<dbReference type="GO" id="GO:0000981">
    <property type="term" value="F:DNA-binding transcription factor activity, RNA polymerase II-specific"/>
    <property type="evidence" value="ECO:0007669"/>
    <property type="project" value="InterPro"/>
</dbReference>
<evidence type="ECO:0000256" key="2">
    <source>
        <dbReference type="ARBA" id="ARBA00022723"/>
    </source>
</evidence>
<dbReference type="InterPro" id="IPR007219">
    <property type="entry name" value="XnlR_reg_dom"/>
</dbReference>
<dbReference type="PROSITE" id="PS50048">
    <property type="entry name" value="ZN2_CY6_FUNGAL_2"/>
    <property type="match status" value="1"/>
</dbReference>
<feature type="compositionally biased region" description="Polar residues" evidence="8">
    <location>
        <begin position="1"/>
        <end position="15"/>
    </location>
</feature>
<proteinExistence type="predicted"/>
<accession>A0A2S6BQH9</accession>
<evidence type="ECO:0000313" key="10">
    <source>
        <dbReference type="EMBL" id="PPJ49724.1"/>
    </source>
</evidence>
<evidence type="ECO:0000256" key="7">
    <source>
        <dbReference type="ARBA" id="ARBA00023242"/>
    </source>
</evidence>
<keyword evidence="11" id="KW-1185">Reference proteome</keyword>
<dbReference type="GO" id="GO:0005634">
    <property type="term" value="C:nucleus"/>
    <property type="evidence" value="ECO:0007669"/>
    <property type="project" value="UniProtKB-SubCell"/>
</dbReference>
<feature type="domain" description="Zn(2)-C6 fungal-type" evidence="9">
    <location>
        <begin position="35"/>
        <end position="64"/>
    </location>
</feature>
<reference evidence="11" key="1">
    <citation type="journal article" date="2017" name="bioRxiv">
        <title>Conservation of a gene cluster reveals novel cercosporin biosynthetic mechanisms and extends production to the genus Colletotrichum.</title>
        <authorList>
            <person name="de Jonge R."/>
            <person name="Ebert M.K."/>
            <person name="Huitt-Roehl C.R."/>
            <person name="Pal P."/>
            <person name="Suttle J.C."/>
            <person name="Spanner R.E."/>
            <person name="Neubauer J.D."/>
            <person name="Jurick W.M.II."/>
            <person name="Stott K.A."/>
            <person name="Secor G.A."/>
            <person name="Thomma B.P.H.J."/>
            <person name="Van de Peer Y."/>
            <person name="Townsend C.A."/>
            <person name="Bolton M.D."/>
        </authorList>
    </citation>
    <scope>NUCLEOTIDE SEQUENCE [LARGE SCALE GENOMIC DNA]</scope>
    <source>
        <strain evidence="11">CBS538.71</strain>
    </source>
</reference>
<dbReference type="Pfam" id="PF04082">
    <property type="entry name" value="Fungal_trans"/>
    <property type="match status" value="1"/>
</dbReference>
<gene>
    <name evidence="10" type="ORF">CBER1_02912</name>
</gene>
<dbReference type="CDD" id="cd12148">
    <property type="entry name" value="fungal_TF_MHR"/>
    <property type="match status" value="1"/>
</dbReference>
<dbReference type="PANTHER" id="PTHR31668">
    <property type="entry name" value="GLUCOSE TRANSPORT TRANSCRIPTION REGULATOR RGT1-RELATED-RELATED"/>
    <property type="match status" value="1"/>
</dbReference>
<keyword evidence="2" id="KW-0479">Metal-binding</keyword>
<dbReference type="InterPro" id="IPR001138">
    <property type="entry name" value="Zn2Cys6_DnaBD"/>
</dbReference>
<dbReference type="Proteomes" id="UP000237631">
    <property type="component" value="Unassembled WGS sequence"/>
</dbReference>
<dbReference type="GO" id="GO:0008270">
    <property type="term" value="F:zinc ion binding"/>
    <property type="evidence" value="ECO:0007669"/>
    <property type="project" value="InterPro"/>
</dbReference>
<dbReference type="PROSITE" id="PS00463">
    <property type="entry name" value="ZN2_CY6_FUNGAL_1"/>
    <property type="match status" value="1"/>
</dbReference>
<feature type="region of interest" description="Disordered" evidence="8">
    <location>
        <begin position="169"/>
        <end position="217"/>
    </location>
</feature>
<name>A0A2S6BQH9_9PEZI</name>
<keyword evidence="7" id="KW-0539">Nucleus</keyword>
<dbReference type="GO" id="GO:0006351">
    <property type="term" value="P:DNA-templated transcription"/>
    <property type="evidence" value="ECO:0007669"/>
    <property type="project" value="InterPro"/>
</dbReference>
<feature type="compositionally biased region" description="Polar residues" evidence="8">
    <location>
        <begin position="185"/>
        <end position="196"/>
    </location>
</feature>
<dbReference type="InterPro" id="IPR036864">
    <property type="entry name" value="Zn2-C6_fun-type_DNA-bd_sf"/>
</dbReference>
<comment type="caution">
    <text evidence="10">The sequence shown here is derived from an EMBL/GenBank/DDBJ whole genome shotgun (WGS) entry which is preliminary data.</text>
</comment>
<dbReference type="InterPro" id="IPR050797">
    <property type="entry name" value="Carb_Metab_Trans_Reg"/>
</dbReference>
<keyword evidence="6" id="KW-0804">Transcription</keyword>
<feature type="region of interest" description="Disordered" evidence="8">
    <location>
        <begin position="90"/>
        <end position="132"/>
    </location>
</feature>
<protein>
    <recommendedName>
        <fullName evidence="9">Zn(2)-C6 fungal-type domain-containing protein</fullName>
    </recommendedName>
</protein>
<keyword evidence="3" id="KW-0862">Zinc</keyword>
<evidence type="ECO:0000256" key="6">
    <source>
        <dbReference type="ARBA" id="ARBA00023163"/>
    </source>
</evidence>